<dbReference type="InterPro" id="IPR018060">
    <property type="entry name" value="HTH_AraC"/>
</dbReference>
<dbReference type="Proteomes" id="UP000186895">
    <property type="component" value="Unassembled WGS sequence"/>
</dbReference>
<dbReference type="SUPFAM" id="SSF46689">
    <property type="entry name" value="Homeodomain-like"/>
    <property type="match status" value="1"/>
</dbReference>
<sequence length="289" mass="32615">MVLSMLSVSDGNNVTASAGNKTVTSYSEQPWFVLSAARHYDLHMSQDPAISHFYSFEADQSEGLTFAIPDGCVDILFDCDDARPDAQVCGSPLEARHAVLKHKHSYFGVRFAMGVVPDFLDVSAEELVNHEYGLLETVPGFEPFFEQIVGDSTFSSQVELFNRFYSGKMPRKTSDTTLKAVHAICQQKGDIRIKELENLTGYSSRTLQRQFQADMGMSPKAFSRIVRCQSAVHEINHQSSIVFSELASDLGFSDQPHFLREFKKLVSTTPMNYQRRVQQSDYLHRIRYA</sequence>
<dbReference type="InterPro" id="IPR050204">
    <property type="entry name" value="AraC_XylS_family_regulators"/>
</dbReference>
<proteinExistence type="predicted"/>
<dbReference type="Gene3D" id="1.10.10.60">
    <property type="entry name" value="Homeodomain-like"/>
    <property type="match status" value="1"/>
</dbReference>
<accession>A0A1N6TCJ7</accession>
<keyword evidence="1" id="KW-0805">Transcription regulation</keyword>
<dbReference type="InterPro" id="IPR009057">
    <property type="entry name" value="Homeodomain-like_sf"/>
</dbReference>
<organism evidence="5 6">
    <name type="scientific">Marinobacterium stanieri</name>
    <dbReference type="NCBI Taxonomy" id="49186"/>
    <lineage>
        <taxon>Bacteria</taxon>
        <taxon>Pseudomonadati</taxon>
        <taxon>Pseudomonadota</taxon>
        <taxon>Gammaproteobacteria</taxon>
        <taxon>Oceanospirillales</taxon>
        <taxon>Oceanospirillaceae</taxon>
        <taxon>Marinobacterium</taxon>
    </lineage>
</organism>
<name>A0A1N6TCJ7_9GAMM</name>
<keyword evidence="2 5" id="KW-0238">DNA-binding</keyword>
<dbReference type="GO" id="GO:0043565">
    <property type="term" value="F:sequence-specific DNA binding"/>
    <property type="evidence" value="ECO:0007669"/>
    <property type="project" value="InterPro"/>
</dbReference>
<evidence type="ECO:0000313" key="5">
    <source>
        <dbReference type="EMBL" id="SIQ51098.1"/>
    </source>
</evidence>
<evidence type="ECO:0000259" key="4">
    <source>
        <dbReference type="PROSITE" id="PS01124"/>
    </source>
</evidence>
<dbReference type="eggNOG" id="COG2207">
    <property type="taxonomic scope" value="Bacteria"/>
</dbReference>
<dbReference type="PANTHER" id="PTHR46796">
    <property type="entry name" value="HTH-TYPE TRANSCRIPTIONAL ACTIVATOR RHAS-RELATED"/>
    <property type="match status" value="1"/>
</dbReference>
<protein>
    <submittedName>
        <fullName evidence="5">AraC-type DNA-binding protein</fullName>
    </submittedName>
</protein>
<keyword evidence="6" id="KW-1185">Reference proteome</keyword>
<dbReference type="EMBL" id="FTMN01000005">
    <property type="protein sequence ID" value="SIQ51098.1"/>
    <property type="molecule type" value="Genomic_DNA"/>
</dbReference>
<feature type="domain" description="HTH araC/xylS-type" evidence="4">
    <location>
        <begin position="175"/>
        <end position="276"/>
    </location>
</feature>
<evidence type="ECO:0000256" key="2">
    <source>
        <dbReference type="ARBA" id="ARBA00023125"/>
    </source>
</evidence>
<evidence type="ECO:0000256" key="3">
    <source>
        <dbReference type="ARBA" id="ARBA00023163"/>
    </source>
</evidence>
<dbReference type="InterPro" id="IPR046532">
    <property type="entry name" value="DUF6597"/>
</dbReference>
<evidence type="ECO:0000313" key="6">
    <source>
        <dbReference type="Proteomes" id="UP000186895"/>
    </source>
</evidence>
<dbReference type="Pfam" id="PF12833">
    <property type="entry name" value="HTH_18"/>
    <property type="match status" value="1"/>
</dbReference>
<keyword evidence="3" id="KW-0804">Transcription</keyword>
<dbReference type="GO" id="GO:0003700">
    <property type="term" value="F:DNA-binding transcription factor activity"/>
    <property type="evidence" value="ECO:0007669"/>
    <property type="project" value="InterPro"/>
</dbReference>
<reference evidence="5 6" key="1">
    <citation type="submission" date="2017-01" db="EMBL/GenBank/DDBJ databases">
        <authorList>
            <person name="Mah S.A."/>
            <person name="Swanson W.J."/>
            <person name="Moy G.W."/>
            <person name="Vacquier V.D."/>
        </authorList>
    </citation>
    <scope>NUCLEOTIDE SEQUENCE [LARGE SCALE GENOMIC DNA]</scope>
    <source>
        <strain evidence="5 6">DSM 7027</strain>
    </source>
</reference>
<gene>
    <name evidence="5" type="ORF">SAMN05421647_105259</name>
</gene>
<dbReference type="PROSITE" id="PS01124">
    <property type="entry name" value="HTH_ARAC_FAMILY_2"/>
    <property type="match status" value="1"/>
</dbReference>
<dbReference type="STRING" id="49186.SAMN05421647_105259"/>
<evidence type="ECO:0000256" key="1">
    <source>
        <dbReference type="ARBA" id="ARBA00023015"/>
    </source>
</evidence>
<dbReference type="AlphaFoldDB" id="A0A1N6TCJ7"/>
<dbReference type="SMART" id="SM00342">
    <property type="entry name" value="HTH_ARAC"/>
    <property type="match status" value="1"/>
</dbReference>
<dbReference type="Pfam" id="PF20240">
    <property type="entry name" value="DUF6597"/>
    <property type="match status" value="1"/>
</dbReference>